<dbReference type="AlphaFoldDB" id="A0A1X2HED2"/>
<dbReference type="STRING" id="13706.A0A1X2HED2"/>
<keyword evidence="1" id="KW-0677">Repeat</keyword>
<accession>A0A1X2HED2</accession>
<feature type="repeat" description="PPR" evidence="2">
    <location>
        <begin position="1000"/>
        <end position="1034"/>
    </location>
</feature>
<evidence type="ECO:0000256" key="1">
    <source>
        <dbReference type="ARBA" id="ARBA00022737"/>
    </source>
</evidence>
<protein>
    <recommendedName>
        <fullName evidence="6">Pentacotripeptide-repeat region of PRORP domain-containing protein</fullName>
    </recommendedName>
</protein>
<dbReference type="Gene3D" id="1.25.40.10">
    <property type="entry name" value="Tetratricopeptide repeat domain"/>
    <property type="match status" value="5"/>
</dbReference>
<feature type="compositionally biased region" description="Low complexity" evidence="3">
    <location>
        <begin position="14"/>
        <end position="28"/>
    </location>
</feature>
<dbReference type="InterPro" id="IPR011990">
    <property type="entry name" value="TPR-like_helical_dom_sf"/>
</dbReference>
<evidence type="ECO:0008006" key="6">
    <source>
        <dbReference type="Google" id="ProtNLM"/>
    </source>
</evidence>
<feature type="compositionally biased region" description="Basic residues" evidence="3">
    <location>
        <begin position="40"/>
        <end position="54"/>
    </location>
</feature>
<dbReference type="EMBL" id="MCGN01000004">
    <property type="protein sequence ID" value="ORY97262.1"/>
    <property type="molecule type" value="Genomic_DNA"/>
</dbReference>
<feature type="repeat" description="PPR" evidence="2">
    <location>
        <begin position="744"/>
        <end position="774"/>
    </location>
</feature>
<keyword evidence="5" id="KW-1185">Reference proteome</keyword>
<dbReference type="OrthoDB" id="411857at2759"/>
<dbReference type="PANTHER" id="PTHR47932:SF44">
    <property type="entry name" value="MIOREX COMPLEX COMPONENT 1"/>
    <property type="match status" value="1"/>
</dbReference>
<name>A0A1X2HED2_SYNRA</name>
<reference evidence="4 5" key="1">
    <citation type="submission" date="2016-07" db="EMBL/GenBank/DDBJ databases">
        <title>Pervasive Adenine N6-methylation of Active Genes in Fungi.</title>
        <authorList>
            <consortium name="DOE Joint Genome Institute"/>
            <person name="Mondo S.J."/>
            <person name="Dannebaum R.O."/>
            <person name="Kuo R.C."/>
            <person name="Labutti K."/>
            <person name="Haridas S."/>
            <person name="Kuo A."/>
            <person name="Salamov A."/>
            <person name="Ahrendt S.R."/>
            <person name="Lipzen A."/>
            <person name="Sullivan W."/>
            <person name="Andreopoulos W.B."/>
            <person name="Clum A."/>
            <person name="Lindquist E."/>
            <person name="Daum C."/>
            <person name="Ramamoorthy G.K."/>
            <person name="Gryganskyi A."/>
            <person name="Culley D."/>
            <person name="Magnuson J.K."/>
            <person name="James T.Y."/>
            <person name="O'Malley M.A."/>
            <person name="Stajich J.E."/>
            <person name="Spatafora J.W."/>
            <person name="Visel A."/>
            <person name="Grigoriev I.V."/>
        </authorList>
    </citation>
    <scope>NUCLEOTIDE SEQUENCE [LARGE SCALE GENOMIC DNA]</scope>
    <source>
        <strain evidence="4 5">NRRL 2496</strain>
    </source>
</reference>
<comment type="caution">
    <text evidence="4">The sequence shown here is derived from an EMBL/GenBank/DDBJ whole genome shotgun (WGS) entry which is preliminary data.</text>
</comment>
<dbReference type="InterPro" id="IPR002885">
    <property type="entry name" value="PPR_rpt"/>
</dbReference>
<proteinExistence type="predicted"/>
<evidence type="ECO:0000313" key="5">
    <source>
        <dbReference type="Proteomes" id="UP000242180"/>
    </source>
</evidence>
<gene>
    <name evidence="4" type="ORF">BCR43DRAFT_489490</name>
</gene>
<dbReference type="PROSITE" id="PS51375">
    <property type="entry name" value="PPR"/>
    <property type="match status" value="3"/>
</dbReference>
<dbReference type="PANTHER" id="PTHR47932">
    <property type="entry name" value="ATPASE EXPRESSION PROTEIN 3"/>
    <property type="match status" value="1"/>
</dbReference>
<evidence type="ECO:0000256" key="3">
    <source>
        <dbReference type="SAM" id="MobiDB-lite"/>
    </source>
</evidence>
<dbReference type="NCBIfam" id="TIGR00756">
    <property type="entry name" value="PPR"/>
    <property type="match status" value="3"/>
</dbReference>
<feature type="region of interest" description="Disordered" evidence="3">
    <location>
        <begin position="1"/>
        <end position="59"/>
    </location>
</feature>
<sequence length="1046" mass="115740">MYAITCPDMSPTLSASSSSSSSSASSISLPPTQHNFQKSHNARHNKHHHRRHRKDNNNNKAQNYYDALAGRQLPSPPLSPVVSPNKHSNIKTCVDSRLKAARRDNQLRTVLTELHAVKRQGLALSTASYNIVLEAYMSLRRDGTPLTQMLQLYDDMAQTGLKPDDATYSYLIRALCKREVETQKTVAMLRRQAERAGTKGAHGVDALLAEENLAKALEFFDAATSASMTISVEAANQLLRVLSHKPDQAACARVYASISTPTCTTFGSLVHMAGRLGDMPLALEYYAQGRALEHDLQLEHALVEAYLRCDRVDAALAHIETELVGDMVAYNSVVRYYCAQERLADAQSLVSRLPKPDASSYGPLLAAYCHADAWEQAQPIYRALLTTDLTKSYGNLANYGMLCLKHGHSDKALDVVRAMQRACLEPDSLLAERVVRAATATQLQAGIHALQVVTEAMSSRALAKAADRLTQLAVEISAHDSLDLTHVLAIGRVILAYMPYYKLPAELGRRILACGVDSDCPLVLQDFILLYQAAVAEPEHAQPDMRSLVQRLVDLMRGAGVSTTDLPRDLVVRVLGCLGEDEEVRSLFDNGVQLLPEVEAASKDVMRCVMRGDMDQAVQTLRSMLEQGHTPSLEPVRDAIALAGKQGHLTQAQTMYDVCKSALCDNKQAIYMVTNSILIGYAQQGRMHEAKVYYDQIKRMGLYPDGNAYASLLLGTAQSTATTDEASDALIIYEEAKKHKVRPTTFFYNVVISKLAKARKLEAALRLFDEMQNLFDLTPNTITFGAVISACVRAGSESHACRLFDAMLLAPAASLRIGPFNNMIQFYVRQQPDRSRALAYFAEIRRHGLTPTAHTYKLLMEAYSMLAPYDMETAHSLLDNMREDALEPQATHYATLIYAYGTLQHNVCAAQRVFDDAASLRDEVVYQAMLDTLITHHQLDRAEAVYQEMQAAIIKSSSPYIENLLLRGYGQAGRLDKAEALFERMSDDKSIKKPGVVVREPSTYEAMVRAYLNNAKVTQAKSILDRMARRHFPEKVVAAVAALFTN</sequence>
<evidence type="ECO:0000313" key="4">
    <source>
        <dbReference type="EMBL" id="ORY97262.1"/>
    </source>
</evidence>
<dbReference type="Proteomes" id="UP000242180">
    <property type="component" value="Unassembled WGS sequence"/>
</dbReference>
<evidence type="ECO:0000256" key="2">
    <source>
        <dbReference type="PROSITE-ProRule" id="PRU00708"/>
    </source>
</evidence>
<dbReference type="Pfam" id="PF01535">
    <property type="entry name" value="PPR"/>
    <property type="match status" value="3"/>
</dbReference>
<dbReference type="SUPFAM" id="SSF81901">
    <property type="entry name" value="HCP-like"/>
    <property type="match status" value="1"/>
</dbReference>
<dbReference type="Pfam" id="PF13041">
    <property type="entry name" value="PPR_2"/>
    <property type="match status" value="2"/>
</dbReference>
<dbReference type="InParanoid" id="A0A1X2HED2"/>
<organism evidence="4 5">
    <name type="scientific">Syncephalastrum racemosum</name>
    <name type="common">Filamentous fungus</name>
    <dbReference type="NCBI Taxonomy" id="13706"/>
    <lineage>
        <taxon>Eukaryota</taxon>
        <taxon>Fungi</taxon>
        <taxon>Fungi incertae sedis</taxon>
        <taxon>Mucoromycota</taxon>
        <taxon>Mucoromycotina</taxon>
        <taxon>Mucoromycetes</taxon>
        <taxon>Mucorales</taxon>
        <taxon>Syncephalastraceae</taxon>
        <taxon>Syncephalastrum</taxon>
    </lineage>
</organism>
<feature type="repeat" description="PPR" evidence="2">
    <location>
        <begin position="958"/>
        <end position="992"/>
    </location>
</feature>